<dbReference type="OrthoDB" id="8450225at2"/>
<gene>
    <name evidence="2" type="ORF">AUC71_16550</name>
</gene>
<evidence type="ECO:0000313" key="2">
    <source>
        <dbReference type="EMBL" id="ODS02209.1"/>
    </source>
</evidence>
<keyword evidence="3" id="KW-1185">Reference proteome</keyword>
<evidence type="ECO:0000313" key="3">
    <source>
        <dbReference type="Proteomes" id="UP000095042"/>
    </source>
</evidence>
<dbReference type="EMBL" id="LPWD01000374">
    <property type="protein sequence ID" value="ODS02209.1"/>
    <property type="molecule type" value="Genomic_DNA"/>
</dbReference>
<feature type="transmembrane region" description="Helical" evidence="1">
    <location>
        <begin position="72"/>
        <end position="90"/>
    </location>
</feature>
<protein>
    <submittedName>
        <fullName evidence="2">Uncharacterized protein</fullName>
    </submittedName>
</protein>
<evidence type="ECO:0000256" key="1">
    <source>
        <dbReference type="SAM" id="Phobius"/>
    </source>
</evidence>
<proteinExistence type="predicted"/>
<keyword evidence="1" id="KW-0472">Membrane</keyword>
<keyword evidence="1" id="KW-1133">Transmembrane helix</keyword>
<dbReference type="RefSeq" id="WP_069624609.1">
    <property type="nucleotide sequence ID" value="NZ_LPWD01000374.1"/>
</dbReference>
<reference evidence="2 3" key="1">
    <citation type="journal article" date="2016" name="Environ. Microbiol.">
        <title>New Methyloceanibacter diversity from North Sea sediments includes methanotroph containing solely the soluble methane monooxygenase.</title>
        <authorList>
            <person name="Vekeman B."/>
            <person name="Kerckhof F.M."/>
            <person name="Cremers G."/>
            <person name="de Vos P."/>
            <person name="Vandamme P."/>
            <person name="Boon N."/>
            <person name="Op den Camp H.J."/>
            <person name="Heylen K."/>
        </authorList>
    </citation>
    <scope>NUCLEOTIDE SEQUENCE [LARGE SCALE GENOMIC DNA]</scope>
    <source>
        <strain evidence="2 3">R-67177</strain>
    </source>
</reference>
<feature type="transmembrane region" description="Helical" evidence="1">
    <location>
        <begin position="30"/>
        <end position="52"/>
    </location>
</feature>
<sequence>MEAPARTLAKETAIAATETEFTAEQVGWRFALGTVILVGAYIAWPMIPFVMAADLDPGFKAGLSGLLGATPFLSKFVAVAVMGRPAYYFLKRNVYARLRRRFAGTPAE</sequence>
<name>A0A1E3W8T0_9HYPH</name>
<accession>A0A1E3W8T0</accession>
<keyword evidence="1" id="KW-0812">Transmembrane</keyword>
<dbReference type="Proteomes" id="UP000095042">
    <property type="component" value="Unassembled WGS sequence"/>
</dbReference>
<dbReference type="AlphaFoldDB" id="A0A1E3W8T0"/>
<organism evidence="2 3">
    <name type="scientific">Methyloceanibacter marginalis</name>
    <dbReference type="NCBI Taxonomy" id="1774971"/>
    <lineage>
        <taxon>Bacteria</taxon>
        <taxon>Pseudomonadati</taxon>
        <taxon>Pseudomonadota</taxon>
        <taxon>Alphaproteobacteria</taxon>
        <taxon>Hyphomicrobiales</taxon>
        <taxon>Hyphomicrobiaceae</taxon>
        <taxon>Methyloceanibacter</taxon>
    </lineage>
</organism>
<comment type="caution">
    <text evidence="2">The sequence shown here is derived from an EMBL/GenBank/DDBJ whole genome shotgun (WGS) entry which is preliminary data.</text>
</comment>